<proteinExistence type="predicted"/>
<sequence>MYTLKYVAPDGVVFPLIGGPYGAVFVRDGGLESLVASFEDTGVQAAGHAGRRVDWRDRLVKELTGALTVVVRDPALWPGFARAFHSRRHGTLVLDGGALGPMRLSVRLAAPIGPPSMQPKPGTEVQVSLVADDGVWVQSHTGTGNVTVTNYGDVPIWPSVEWDGAGGQVKLPSGATFTLPAVTGRHSVSLSRLDGGEVVDARGRVDQGLTDKAGALSESVPVDFSRTFSVPTGARLSWSVGYFSPWR</sequence>
<organism evidence="1 2">
    <name type="scientific">Corynebacterium tapiri</name>
    <dbReference type="NCBI Taxonomy" id="1448266"/>
    <lineage>
        <taxon>Bacteria</taxon>
        <taxon>Bacillati</taxon>
        <taxon>Actinomycetota</taxon>
        <taxon>Actinomycetes</taxon>
        <taxon>Mycobacteriales</taxon>
        <taxon>Corynebacteriaceae</taxon>
        <taxon>Corynebacterium</taxon>
    </lineage>
</organism>
<comment type="caution">
    <text evidence="1">The sequence shown here is derived from an EMBL/GenBank/DDBJ whole genome shotgun (WGS) entry which is preliminary data.</text>
</comment>
<dbReference type="RefSeq" id="WP_139465198.1">
    <property type="nucleotide sequence ID" value="NZ_VDHJ01000004.1"/>
</dbReference>
<accession>A0A5C4U6R1</accession>
<gene>
    <name evidence="1" type="ORF">FHE74_03895</name>
</gene>
<dbReference type="EMBL" id="VDHJ01000004">
    <property type="protein sequence ID" value="TNL98770.1"/>
    <property type="molecule type" value="Genomic_DNA"/>
</dbReference>
<dbReference type="Proteomes" id="UP000312032">
    <property type="component" value="Unassembled WGS sequence"/>
</dbReference>
<protein>
    <submittedName>
        <fullName evidence="1">Uncharacterized protein</fullName>
    </submittedName>
</protein>
<name>A0A5C4U6R1_9CORY</name>
<evidence type="ECO:0000313" key="2">
    <source>
        <dbReference type="Proteomes" id="UP000312032"/>
    </source>
</evidence>
<keyword evidence="2" id="KW-1185">Reference proteome</keyword>
<reference evidence="1 2" key="1">
    <citation type="submission" date="2019-06" db="EMBL/GenBank/DDBJ databases">
        <authorList>
            <person name="Li J."/>
        </authorList>
    </citation>
    <scope>NUCLEOTIDE SEQUENCE [LARGE SCALE GENOMIC DNA]</scope>
    <source>
        <strain evidence="1 2">LMG 28165</strain>
    </source>
</reference>
<dbReference type="AlphaFoldDB" id="A0A5C4U6R1"/>
<dbReference type="OrthoDB" id="4410748at2"/>
<evidence type="ECO:0000313" key="1">
    <source>
        <dbReference type="EMBL" id="TNL98770.1"/>
    </source>
</evidence>